<accession>A0A1M5IJG7</accession>
<evidence type="ECO:0000256" key="4">
    <source>
        <dbReference type="ARBA" id="ARBA00022840"/>
    </source>
</evidence>
<dbReference type="InterPro" id="IPR052156">
    <property type="entry name" value="BCAA_Transport_ATP-bd_LivF"/>
</dbReference>
<comment type="similarity">
    <text evidence="1">Belongs to the ABC transporter superfamily.</text>
</comment>
<dbReference type="PROSITE" id="PS00211">
    <property type="entry name" value="ABC_TRANSPORTER_1"/>
    <property type="match status" value="1"/>
</dbReference>
<dbReference type="GO" id="GO:0016887">
    <property type="term" value="F:ATP hydrolysis activity"/>
    <property type="evidence" value="ECO:0007669"/>
    <property type="project" value="InterPro"/>
</dbReference>
<evidence type="ECO:0000256" key="6">
    <source>
        <dbReference type="ARBA" id="ARBA00024722"/>
    </source>
</evidence>
<dbReference type="Gene3D" id="3.40.50.300">
    <property type="entry name" value="P-loop containing nucleotide triphosphate hydrolases"/>
    <property type="match status" value="1"/>
</dbReference>
<dbReference type="Proteomes" id="UP000190675">
    <property type="component" value="Chromosome I"/>
</dbReference>
<dbReference type="InterPro" id="IPR017871">
    <property type="entry name" value="ABC_transporter-like_CS"/>
</dbReference>
<dbReference type="InterPro" id="IPR003439">
    <property type="entry name" value="ABC_transporter-like_ATP-bd"/>
</dbReference>
<dbReference type="PANTHER" id="PTHR43820:SF4">
    <property type="entry name" value="HIGH-AFFINITY BRANCHED-CHAIN AMINO ACID TRANSPORT ATP-BINDING PROTEIN LIVF"/>
    <property type="match status" value="1"/>
</dbReference>
<dbReference type="GO" id="GO:0015807">
    <property type="term" value="P:L-amino acid transport"/>
    <property type="evidence" value="ECO:0007669"/>
    <property type="project" value="TreeGrafter"/>
</dbReference>
<dbReference type="InterPro" id="IPR027417">
    <property type="entry name" value="P-loop_NTPase"/>
</dbReference>
<keyword evidence="2" id="KW-0813">Transport</keyword>
<dbReference type="PANTHER" id="PTHR43820">
    <property type="entry name" value="HIGH-AFFINITY BRANCHED-CHAIN AMINO ACID TRANSPORT ATP-BINDING PROTEIN LIVF"/>
    <property type="match status" value="1"/>
</dbReference>
<dbReference type="PROSITE" id="PS50893">
    <property type="entry name" value="ABC_TRANSPORTER_2"/>
    <property type="match status" value="1"/>
</dbReference>
<evidence type="ECO:0000313" key="9">
    <source>
        <dbReference type="Proteomes" id="UP000190675"/>
    </source>
</evidence>
<keyword evidence="3" id="KW-0547">Nucleotide-binding</keyword>
<name>A0A1M5IJG7_9BRAD</name>
<evidence type="ECO:0000313" key="8">
    <source>
        <dbReference type="EMBL" id="SHG28417.1"/>
    </source>
</evidence>
<evidence type="ECO:0000256" key="5">
    <source>
        <dbReference type="ARBA" id="ARBA00022970"/>
    </source>
</evidence>
<keyword evidence="4 8" id="KW-0067">ATP-binding</keyword>
<organism evidence="8 9">
    <name type="scientific">Bradyrhizobium erythrophlei</name>
    <dbReference type="NCBI Taxonomy" id="1437360"/>
    <lineage>
        <taxon>Bacteria</taxon>
        <taxon>Pseudomonadati</taxon>
        <taxon>Pseudomonadota</taxon>
        <taxon>Alphaproteobacteria</taxon>
        <taxon>Hyphomicrobiales</taxon>
        <taxon>Nitrobacteraceae</taxon>
        <taxon>Bradyrhizobium</taxon>
    </lineage>
</organism>
<comment type="function">
    <text evidence="6">Involved in beta-(1--&gt;2)glucan export. Transmembrane domains (TMD) form a pore in the inner membrane and the ATP-binding domain (NBD) is responsible for energy generation.</text>
</comment>
<sequence>MPDQQFLEISHVDAGYGRSQVLFDVNVSIPWRGGVAVLGRNGAGKTTLVKAIVGELALTKGDMKFDGRDISRRQTEERVRMGIGYVPQEHSVFARLSVRDNLAVGALYNHDAAAIDRVLAIFPKLAQRLDQPAGTLSGGERKMLAIGRAILGDPKLLLLDEPTEGVWVGVIDEITERLIALAKEIAVVIVEQHLDLALRVADYAYVLDRGRVALQGAADDVRNDKELLRYLAP</sequence>
<dbReference type="SUPFAM" id="SSF52540">
    <property type="entry name" value="P-loop containing nucleoside triphosphate hydrolases"/>
    <property type="match status" value="1"/>
</dbReference>
<reference evidence="8 9" key="1">
    <citation type="submission" date="2016-11" db="EMBL/GenBank/DDBJ databases">
        <authorList>
            <person name="Jaros S."/>
            <person name="Januszkiewicz K."/>
            <person name="Wedrychowicz H."/>
        </authorList>
    </citation>
    <scope>NUCLEOTIDE SEQUENCE [LARGE SCALE GENOMIC DNA]</scope>
    <source>
        <strain evidence="8 9">GAS242</strain>
    </source>
</reference>
<dbReference type="GO" id="GO:0015658">
    <property type="term" value="F:branched-chain amino acid transmembrane transporter activity"/>
    <property type="evidence" value="ECO:0007669"/>
    <property type="project" value="TreeGrafter"/>
</dbReference>
<dbReference type="EMBL" id="LT670818">
    <property type="protein sequence ID" value="SHG28417.1"/>
    <property type="molecule type" value="Genomic_DNA"/>
</dbReference>
<dbReference type="GO" id="GO:0005524">
    <property type="term" value="F:ATP binding"/>
    <property type="evidence" value="ECO:0007669"/>
    <property type="project" value="UniProtKB-KW"/>
</dbReference>
<feature type="domain" description="ABC transporter" evidence="7">
    <location>
        <begin position="7"/>
        <end position="231"/>
    </location>
</feature>
<dbReference type="OrthoDB" id="9776369at2"/>
<gene>
    <name evidence="8" type="ORF">SAMN05444169_1615</name>
</gene>
<evidence type="ECO:0000256" key="1">
    <source>
        <dbReference type="ARBA" id="ARBA00005417"/>
    </source>
</evidence>
<protein>
    <submittedName>
        <fullName evidence="8">Amino acid/amide ABC transporter ATP-binding protein 2, HAAT family</fullName>
    </submittedName>
</protein>
<dbReference type="InterPro" id="IPR003593">
    <property type="entry name" value="AAA+_ATPase"/>
</dbReference>
<proteinExistence type="inferred from homology"/>
<dbReference type="AlphaFoldDB" id="A0A1M5IJG7"/>
<dbReference type="SMART" id="SM00382">
    <property type="entry name" value="AAA"/>
    <property type="match status" value="1"/>
</dbReference>
<dbReference type="RefSeq" id="WP_079565503.1">
    <property type="nucleotide sequence ID" value="NZ_LT670818.1"/>
</dbReference>
<dbReference type="CDD" id="cd03224">
    <property type="entry name" value="ABC_TM1139_LivF_branched"/>
    <property type="match status" value="1"/>
</dbReference>
<dbReference type="Pfam" id="PF00005">
    <property type="entry name" value="ABC_tran"/>
    <property type="match status" value="1"/>
</dbReference>
<evidence type="ECO:0000256" key="3">
    <source>
        <dbReference type="ARBA" id="ARBA00022741"/>
    </source>
</evidence>
<keyword evidence="5" id="KW-0029">Amino-acid transport</keyword>
<evidence type="ECO:0000259" key="7">
    <source>
        <dbReference type="PROSITE" id="PS50893"/>
    </source>
</evidence>
<evidence type="ECO:0000256" key="2">
    <source>
        <dbReference type="ARBA" id="ARBA00022448"/>
    </source>
</evidence>